<evidence type="ECO:0000259" key="6">
    <source>
        <dbReference type="SMART" id="SM00478"/>
    </source>
</evidence>
<proteinExistence type="predicted"/>
<comment type="caution">
    <text evidence="7">The sequence shown here is derived from an EMBL/GenBank/DDBJ whole genome shotgun (WGS) entry which is preliminary data.</text>
</comment>
<name>A0A2G2YTT3_CAPAN</name>
<dbReference type="Gene3D" id="1.10.1670.10">
    <property type="entry name" value="Helix-hairpin-Helix base-excision DNA repair enzymes (C-terminal)"/>
    <property type="match status" value="1"/>
</dbReference>
<dbReference type="PANTHER" id="PTHR43286:SF2">
    <property type="entry name" value="ENDONUCLEASE III HOMOLOG"/>
    <property type="match status" value="1"/>
</dbReference>
<dbReference type="SMART" id="SM00478">
    <property type="entry name" value="ENDO3c"/>
    <property type="match status" value="1"/>
</dbReference>
<keyword evidence="1" id="KW-0227">DNA damage</keyword>
<dbReference type="STRING" id="4072.A0A2G2YTT3"/>
<dbReference type="Gene3D" id="1.10.340.30">
    <property type="entry name" value="Hypothetical protein, domain 2"/>
    <property type="match status" value="1"/>
</dbReference>
<keyword evidence="2" id="KW-0378">Hydrolase</keyword>
<evidence type="ECO:0000256" key="4">
    <source>
        <dbReference type="ARBA" id="ARBA00023239"/>
    </source>
</evidence>
<dbReference type="GO" id="GO:0006285">
    <property type="term" value="P:base-excision repair, AP site formation"/>
    <property type="evidence" value="ECO:0000318"/>
    <property type="project" value="GO_Central"/>
</dbReference>
<keyword evidence="4" id="KW-0456">Lyase</keyword>
<evidence type="ECO:0000313" key="8">
    <source>
        <dbReference type="Proteomes" id="UP000222542"/>
    </source>
</evidence>
<organism evidence="7 8">
    <name type="scientific">Capsicum annuum</name>
    <name type="common">Capsicum pepper</name>
    <dbReference type="NCBI Taxonomy" id="4072"/>
    <lineage>
        <taxon>Eukaryota</taxon>
        <taxon>Viridiplantae</taxon>
        <taxon>Streptophyta</taxon>
        <taxon>Embryophyta</taxon>
        <taxon>Tracheophyta</taxon>
        <taxon>Spermatophyta</taxon>
        <taxon>Magnoliopsida</taxon>
        <taxon>eudicotyledons</taxon>
        <taxon>Gunneridae</taxon>
        <taxon>Pentapetalae</taxon>
        <taxon>asterids</taxon>
        <taxon>lamiids</taxon>
        <taxon>Solanales</taxon>
        <taxon>Solanaceae</taxon>
        <taxon>Solanoideae</taxon>
        <taxon>Capsiceae</taxon>
        <taxon>Capsicum</taxon>
    </lineage>
</organism>
<dbReference type="InterPro" id="IPR023170">
    <property type="entry name" value="HhH_base_excis_C"/>
</dbReference>
<dbReference type="Proteomes" id="UP000222542">
    <property type="component" value="Unassembled WGS sequence"/>
</dbReference>
<dbReference type="Pfam" id="PF00730">
    <property type="entry name" value="HhH-GPD"/>
    <property type="match status" value="1"/>
</dbReference>
<evidence type="ECO:0000256" key="5">
    <source>
        <dbReference type="ARBA" id="ARBA00023295"/>
    </source>
</evidence>
<dbReference type="InterPro" id="IPR011257">
    <property type="entry name" value="DNA_glycosylase"/>
</dbReference>
<keyword evidence="5" id="KW-0326">Glycosidase</keyword>
<reference evidence="7 8" key="2">
    <citation type="journal article" date="2017" name="Genome Biol.">
        <title>New reference genome sequences of hot pepper reveal the massive evolution of plant disease-resistance genes by retroduplication.</title>
        <authorList>
            <person name="Kim S."/>
            <person name="Park J."/>
            <person name="Yeom S.I."/>
            <person name="Kim Y.M."/>
            <person name="Seo E."/>
            <person name="Kim K.T."/>
            <person name="Kim M.S."/>
            <person name="Lee J.M."/>
            <person name="Cheong K."/>
            <person name="Shin H.S."/>
            <person name="Kim S.B."/>
            <person name="Han K."/>
            <person name="Lee J."/>
            <person name="Park M."/>
            <person name="Lee H.A."/>
            <person name="Lee H.Y."/>
            <person name="Lee Y."/>
            <person name="Oh S."/>
            <person name="Lee J.H."/>
            <person name="Choi E."/>
            <person name="Choi E."/>
            <person name="Lee S.E."/>
            <person name="Jeon J."/>
            <person name="Kim H."/>
            <person name="Choi G."/>
            <person name="Song H."/>
            <person name="Lee J."/>
            <person name="Lee S.C."/>
            <person name="Kwon J.K."/>
            <person name="Lee H.Y."/>
            <person name="Koo N."/>
            <person name="Hong Y."/>
            <person name="Kim R.W."/>
            <person name="Kang W.H."/>
            <person name="Huh J.H."/>
            <person name="Kang B.C."/>
            <person name="Yang T.J."/>
            <person name="Lee Y.H."/>
            <person name="Bennetzen J.L."/>
            <person name="Choi D."/>
        </authorList>
    </citation>
    <scope>NUCLEOTIDE SEQUENCE [LARGE SCALE GENOMIC DNA]</scope>
    <source>
        <strain evidence="8">cv. CM334</strain>
    </source>
</reference>
<evidence type="ECO:0000256" key="2">
    <source>
        <dbReference type="ARBA" id="ARBA00022801"/>
    </source>
</evidence>
<feature type="domain" description="HhH-GPD" evidence="6">
    <location>
        <begin position="162"/>
        <end position="308"/>
    </location>
</feature>
<dbReference type="GO" id="GO:0000703">
    <property type="term" value="F:oxidized pyrimidine nucleobase lesion DNA N-glycosylase activity"/>
    <property type="evidence" value="ECO:0000318"/>
    <property type="project" value="GO_Central"/>
</dbReference>
<reference evidence="7 8" key="1">
    <citation type="journal article" date="2014" name="Nat. Genet.">
        <title>Genome sequence of the hot pepper provides insights into the evolution of pungency in Capsicum species.</title>
        <authorList>
            <person name="Kim S."/>
            <person name="Park M."/>
            <person name="Yeom S.I."/>
            <person name="Kim Y.M."/>
            <person name="Lee J.M."/>
            <person name="Lee H.A."/>
            <person name="Seo E."/>
            <person name="Choi J."/>
            <person name="Cheong K."/>
            <person name="Kim K.T."/>
            <person name="Jung K."/>
            <person name="Lee G.W."/>
            <person name="Oh S.K."/>
            <person name="Bae C."/>
            <person name="Kim S.B."/>
            <person name="Lee H.Y."/>
            <person name="Kim S.Y."/>
            <person name="Kim M.S."/>
            <person name="Kang B.C."/>
            <person name="Jo Y.D."/>
            <person name="Yang H.B."/>
            <person name="Jeong H.J."/>
            <person name="Kang W.H."/>
            <person name="Kwon J.K."/>
            <person name="Shin C."/>
            <person name="Lim J.Y."/>
            <person name="Park J.H."/>
            <person name="Huh J.H."/>
            <person name="Kim J.S."/>
            <person name="Kim B.D."/>
            <person name="Cohen O."/>
            <person name="Paran I."/>
            <person name="Suh M.C."/>
            <person name="Lee S.B."/>
            <person name="Kim Y.K."/>
            <person name="Shin Y."/>
            <person name="Noh S.J."/>
            <person name="Park J."/>
            <person name="Seo Y.S."/>
            <person name="Kwon S.Y."/>
            <person name="Kim H.A."/>
            <person name="Park J.M."/>
            <person name="Kim H.J."/>
            <person name="Choi S.B."/>
            <person name="Bosland P.W."/>
            <person name="Reeves G."/>
            <person name="Jo S.H."/>
            <person name="Lee B.W."/>
            <person name="Cho H.T."/>
            <person name="Choi H.S."/>
            <person name="Lee M.S."/>
            <person name="Yu Y."/>
            <person name="Do Choi Y."/>
            <person name="Park B.S."/>
            <person name="van Deynze A."/>
            <person name="Ashrafi H."/>
            <person name="Hill T."/>
            <person name="Kim W.T."/>
            <person name="Pai H.S."/>
            <person name="Ahn H.K."/>
            <person name="Yeam I."/>
            <person name="Giovannoni J.J."/>
            <person name="Rose J.K."/>
            <person name="Sorensen I."/>
            <person name="Lee S.J."/>
            <person name="Kim R.W."/>
            <person name="Choi I.Y."/>
            <person name="Choi B.S."/>
            <person name="Lim J.S."/>
            <person name="Lee Y.H."/>
            <person name="Choi D."/>
        </authorList>
    </citation>
    <scope>NUCLEOTIDE SEQUENCE [LARGE SCALE GENOMIC DNA]</scope>
    <source>
        <strain evidence="8">cv. CM334</strain>
    </source>
</reference>
<dbReference type="GO" id="GO:0016829">
    <property type="term" value="F:lyase activity"/>
    <property type="evidence" value="ECO:0007669"/>
    <property type="project" value="UniProtKB-KW"/>
</dbReference>
<evidence type="ECO:0000256" key="1">
    <source>
        <dbReference type="ARBA" id="ARBA00022763"/>
    </source>
</evidence>
<keyword evidence="3" id="KW-0234">DNA repair</keyword>
<dbReference type="InterPro" id="IPR003265">
    <property type="entry name" value="HhH-GPD_domain"/>
</dbReference>
<dbReference type="GO" id="GO:0042644">
    <property type="term" value="C:chloroplast nucleoid"/>
    <property type="evidence" value="ECO:0000318"/>
    <property type="project" value="GO_Central"/>
</dbReference>
<dbReference type="GO" id="GO:0003906">
    <property type="term" value="F:DNA-(apurinic or apyrimidinic site) endonuclease activity"/>
    <property type="evidence" value="ECO:0000318"/>
    <property type="project" value="GO_Central"/>
</dbReference>
<evidence type="ECO:0000313" key="7">
    <source>
        <dbReference type="EMBL" id="PHT73170.1"/>
    </source>
</evidence>
<dbReference type="GO" id="GO:0005634">
    <property type="term" value="C:nucleus"/>
    <property type="evidence" value="ECO:0000318"/>
    <property type="project" value="GO_Central"/>
</dbReference>
<sequence>MVCICSYNFDVKNHRGIHISCGTKIMWNFSFVCNVGEWIVLFGQFLKHPEIEDFAKKNDHIYSQSIQSPANWERVIEGIRRMRSAEHAPVDSIDTDEGMNSLQPQLLEGRDTDVDYYFCFTFSVRNLIRKEDLLNWLVHSYQAKPRIMLHMASVGSFSYMMLINNVSSESAEATQRLLKNGMLSAETMDKADEATIKSLIYPVGFYTRKARHLKQIAKICLYKYDGDISSTLDNLLLLPGVSPKIAHLVMIMAWNKVEGICVDTHVHRDSNWLGWVSQPGTKQNGREIGRTEGSLCKKLDSLMEHQSLPNQIFVSVHAPHELQGNQTNFCTLVNEDNSQLSVNDSLSLSEPNMPLFCDDNVQLEIVDILVDPPSVESIVASDSTLSYGSHDNQLICENGDVEQVGRLTKDDPLVVFVVDYPSIEGICDCISSSLRERKHVLHQCPWIPYPFDPIGHLRCDIDLF</sequence>
<keyword evidence="8" id="KW-1185">Reference proteome</keyword>
<accession>A0A2G2YTT3</accession>
<dbReference type="SUPFAM" id="SSF48150">
    <property type="entry name" value="DNA-glycosylase"/>
    <property type="match status" value="1"/>
</dbReference>
<protein>
    <recommendedName>
        <fullName evidence="6">HhH-GPD domain-containing protein</fullName>
    </recommendedName>
</protein>
<evidence type="ECO:0000256" key="3">
    <source>
        <dbReference type="ARBA" id="ARBA00023204"/>
    </source>
</evidence>
<dbReference type="AlphaFoldDB" id="A0A2G2YTT3"/>
<gene>
    <name evidence="7" type="ORF">T459_23955</name>
</gene>
<dbReference type="EMBL" id="AYRZ02000009">
    <property type="protein sequence ID" value="PHT73170.1"/>
    <property type="molecule type" value="Genomic_DNA"/>
</dbReference>
<dbReference type="Gramene" id="PHT73170">
    <property type="protein sequence ID" value="PHT73170"/>
    <property type="gene ID" value="T459_23955"/>
</dbReference>
<dbReference type="GO" id="GO:0006289">
    <property type="term" value="P:nucleotide-excision repair"/>
    <property type="evidence" value="ECO:0000318"/>
    <property type="project" value="GO_Central"/>
</dbReference>
<dbReference type="CDD" id="cd00056">
    <property type="entry name" value="ENDO3c"/>
    <property type="match status" value="1"/>
</dbReference>
<dbReference type="PANTHER" id="PTHR43286">
    <property type="entry name" value="ENDONUCLEASE III-LIKE PROTEIN 1"/>
    <property type="match status" value="1"/>
</dbReference>